<name>A0A8X6HRJ3_TRICU</name>
<proteinExistence type="predicted"/>
<gene>
    <name evidence="1" type="ORF">TNCT_542131</name>
</gene>
<dbReference type="EMBL" id="BMAO01022141">
    <property type="protein sequence ID" value="GFQ79817.1"/>
    <property type="molecule type" value="Genomic_DNA"/>
</dbReference>
<accession>A0A8X6HRJ3</accession>
<organism evidence="1 2">
    <name type="scientific">Trichonephila clavata</name>
    <name type="common">Joro spider</name>
    <name type="synonym">Nephila clavata</name>
    <dbReference type="NCBI Taxonomy" id="2740835"/>
    <lineage>
        <taxon>Eukaryota</taxon>
        <taxon>Metazoa</taxon>
        <taxon>Ecdysozoa</taxon>
        <taxon>Arthropoda</taxon>
        <taxon>Chelicerata</taxon>
        <taxon>Arachnida</taxon>
        <taxon>Araneae</taxon>
        <taxon>Araneomorphae</taxon>
        <taxon>Entelegynae</taxon>
        <taxon>Araneoidea</taxon>
        <taxon>Nephilidae</taxon>
        <taxon>Trichonephila</taxon>
    </lineage>
</organism>
<protein>
    <submittedName>
        <fullName evidence="1">Uncharacterized protein</fullName>
    </submittedName>
</protein>
<evidence type="ECO:0000313" key="1">
    <source>
        <dbReference type="EMBL" id="GFQ79817.1"/>
    </source>
</evidence>
<evidence type="ECO:0000313" key="2">
    <source>
        <dbReference type="Proteomes" id="UP000887116"/>
    </source>
</evidence>
<dbReference type="Proteomes" id="UP000887116">
    <property type="component" value="Unassembled WGS sequence"/>
</dbReference>
<dbReference type="AlphaFoldDB" id="A0A8X6HRJ3"/>
<sequence>MEFIGQTQHFLMVLSAPYSPVMAQCNFWVFPKLKISLNKPNLNAEKDYAEHDDPFEKYHKQLTPEVFPTIAGLLENSVHRQWTLKKISV</sequence>
<dbReference type="OrthoDB" id="10620338at2759"/>
<keyword evidence="2" id="KW-1185">Reference proteome</keyword>
<comment type="caution">
    <text evidence="1">The sequence shown here is derived from an EMBL/GenBank/DDBJ whole genome shotgun (WGS) entry which is preliminary data.</text>
</comment>
<reference evidence="1" key="1">
    <citation type="submission" date="2020-07" db="EMBL/GenBank/DDBJ databases">
        <title>Multicomponent nature underlies the extraordinary mechanical properties of spider dragline silk.</title>
        <authorList>
            <person name="Kono N."/>
            <person name="Nakamura H."/>
            <person name="Mori M."/>
            <person name="Yoshida Y."/>
            <person name="Ohtoshi R."/>
            <person name="Malay A.D."/>
            <person name="Moran D.A.P."/>
            <person name="Tomita M."/>
            <person name="Numata K."/>
            <person name="Arakawa K."/>
        </authorList>
    </citation>
    <scope>NUCLEOTIDE SEQUENCE</scope>
</reference>